<dbReference type="NCBIfam" id="TIGR01967">
    <property type="entry name" value="DEAH_box_HrpA"/>
    <property type="match status" value="1"/>
</dbReference>
<keyword evidence="2" id="KW-0547">Nucleotide-binding</keyword>
<name>N1UZU7_9MICC</name>
<comment type="similarity">
    <text evidence="1">Belongs to the DEAD box helicase family. DEAH subfamily.</text>
</comment>
<dbReference type="FunFam" id="1.20.120.1080:FF:000005">
    <property type="entry name" value="ATP-dependent helicase HrpA"/>
    <property type="match status" value="1"/>
</dbReference>
<gene>
    <name evidence="9" type="ORF">D477_015681</name>
</gene>
<evidence type="ECO:0000256" key="1">
    <source>
        <dbReference type="ARBA" id="ARBA00008792"/>
    </source>
</evidence>
<dbReference type="SMART" id="SM00847">
    <property type="entry name" value="HA2"/>
    <property type="match status" value="1"/>
</dbReference>
<feature type="domain" description="Helicase C-terminal" evidence="8">
    <location>
        <begin position="223"/>
        <end position="395"/>
    </location>
</feature>
<dbReference type="PROSITE" id="PS51192">
    <property type="entry name" value="HELICASE_ATP_BIND_1"/>
    <property type="match status" value="1"/>
</dbReference>
<dbReference type="SMART" id="SM00490">
    <property type="entry name" value="HELICc"/>
    <property type="match status" value="1"/>
</dbReference>
<evidence type="ECO:0000256" key="3">
    <source>
        <dbReference type="ARBA" id="ARBA00022801"/>
    </source>
</evidence>
<dbReference type="InterPro" id="IPR014001">
    <property type="entry name" value="Helicase_ATP-bd"/>
</dbReference>
<dbReference type="InterPro" id="IPR011709">
    <property type="entry name" value="DEAD-box_helicase_OB_fold"/>
</dbReference>
<comment type="caution">
    <text evidence="9">The sequence shown here is derived from an EMBL/GenBank/DDBJ whole genome shotgun (WGS) entry which is preliminary data.</text>
</comment>
<keyword evidence="10" id="KW-1185">Reference proteome</keyword>
<dbReference type="Proteomes" id="UP000010729">
    <property type="component" value="Unassembled WGS sequence"/>
</dbReference>
<dbReference type="PROSITE" id="PS51194">
    <property type="entry name" value="HELICASE_CTER"/>
    <property type="match status" value="1"/>
</dbReference>
<keyword evidence="4 9" id="KW-0347">Helicase</keyword>
<dbReference type="InterPro" id="IPR011545">
    <property type="entry name" value="DEAD/DEAH_box_helicase_dom"/>
</dbReference>
<proteinExistence type="inferred from homology"/>
<organism evidence="9 10">
    <name type="scientific">Arthrobacter crystallopoietes BAB-32</name>
    <dbReference type="NCBI Taxonomy" id="1246476"/>
    <lineage>
        <taxon>Bacteria</taxon>
        <taxon>Bacillati</taxon>
        <taxon>Actinomycetota</taxon>
        <taxon>Actinomycetes</taxon>
        <taxon>Micrococcales</taxon>
        <taxon>Micrococcaceae</taxon>
        <taxon>Crystallibacter</taxon>
    </lineage>
</organism>
<keyword evidence="3" id="KW-0378">Hydrolase</keyword>
<dbReference type="InterPro" id="IPR027417">
    <property type="entry name" value="P-loop_NTPase"/>
</dbReference>
<dbReference type="Pfam" id="PF00270">
    <property type="entry name" value="DEAD"/>
    <property type="match status" value="1"/>
</dbReference>
<dbReference type="Gene3D" id="3.40.50.300">
    <property type="entry name" value="P-loop containing nucleotide triphosphate hydrolases"/>
    <property type="match status" value="2"/>
</dbReference>
<dbReference type="GO" id="GO:0003723">
    <property type="term" value="F:RNA binding"/>
    <property type="evidence" value="ECO:0007669"/>
    <property type="project" value="TreeGrafter"/>
</dbReference>
<dbReference type="InterPro" id="IPR002464">
    <property type="entry name" value="DNA/RNA_helicase_DEAH_CS"/>
</dbReference>
<dbReference type="GO" id="GO:0016787">
    <property type="term" value="F:hydrolase activity"/>
    <property type="evidence" value="ECO:0007669"/>
    <property type="project" value="UniProtKB-KW"/>
</dbReference>
<dbReference type="InterPro" id="IPR007502">
    <property type="entry name" value="Helicase-assoc_dom"/>
</dbReference>
<evidence type="ECO:0000256" key="5">
    <source>
        <dbReference type="ARBA" id="ARBA00022840"/>
    </source>
</evidence>
<evidence type="ECO:0000259" key="8">
    <source>
        <dbReference type="PROSITE" id="PS51194"/>
    </source>
</evidence>
<dbReference type="PANTHER" id="PTHR18934">
    <property type="entry name" value="ATP-DEPENDENT RNA HELICASE"/>
    <property type="match status" value="1"/>
</dbReference>
<dbReference type="InterPro" id="IPR001650">
    <property type="entry name" value="Helicase_C-like"/>
</dbReference>
<dbReference type="SMART" id="SM00382">
    <property type="entry name" value="AAA"/>
    <property type="match status" value="1"/>
</dbReference>
<dbReference type="Pfam" id="PF07717">
    <property type="entry name" value="OB_NTP_bind"/>
    <property type="match status" value="1"/>
</dbReference>
<evidence type="ECO:0000313" key="10">
    <source>
        <dbReference type="Proteomes" id="UP000010729"/>
    </source>
</evidence>
<dbReference type="OrthoDB" id="9805617at2"/>
<feature type="domain" description="Helicase ATP-binding" evidence="7">
    <location>
        <begin position="21"/>
        <end position="184"/>
    </location>
</feature>
<evidence type="ECO:0000256" key="2">
    <source>
        <dbReference type="ARBA" id="ARBA00022741"/>
    </source>
</evidence>
<dbReference type="RefSeq" id="WP_005271182.1">
    <property type="nucleotide sequence ID" value="NZ_ANPE02000188.1"/>
</dbReference>
<dbReference type="InterPro" id="IPR003593">
    <property type="entry name" value="AAA+_ATPase"/>
</dbReference>
<dbReference type="InterPro" id="IPR024590">
    <property type="entry name" value="HrpA_C"/>
</dbReference>
<dbReference type="FunFam" id="3.40.50.300:FF:000439">
    <property type="entry name" value="ATP-dependent RNA helicase HrpA"/>
    <property type="match status" value="1"/>
</dbReference>
<dbReference type="Pfam" id="PF21010">
    <property type="entry name" value="HA2_C"/>
    <property type="match status" value="1"/>
</dbReference>
<sequence>MALNISYPAALPVSGRRDEIMAAISAHQVVVIAGETGSGKTTQIPKMCLELGLADKGLIGHTQPRRLAARTVAERIAEELDAKLGEEVGFQVRFTGQTGPQTKVKLMTDGILLAEIQHDKLLKKYSTIIIDEAHERSLNIDFILGYLRRILPQRPDLKVIITSATIDPERFARHFGTAAEPAPIIEVSGRTYPVEIRYRPLNLPPGTIDSDDELEEDRDPLDAVCDAVDELSAEAPGDILIFFSGEREIRDAADALAPRIQANRRLAGAEILPLYARLSLAEQHRVFSPGGKRRIVLATNVAETSLTVPGIKYVIDTGTARISRYSHRTKVQRLPIERISQASANQRSGRCGRVSDGIAIRLYSEEDFESRREFTDPEILRTNLAAVILQMMAMGVARGPKDIEDFPFVEPPETKAINDGVSLLRELGALSEPAGRTTRKAPAAQAAAGSRGGLTAVGHQLAQLPVDPRLGRMIVEAGRRGCVREVMVLAAALTIQDPRERPGRDDAVKQQQATEKHKRFVDEKSDFTGILNLWRYVQEKQKELSSSQFRKLCRNEFINYLRIREWQDLFVQLRQLAKPLGITLSPGPEVDPVGNHDAVHQSLLAGLLSHIGLYDERKREYAGARGTRFAIFPGSALFKKSPEWVMAAELVETSRLWARVAAAFDPRWAEEIAPQLVKRTYSEPHWSKRQGSVMAYEKVTLYGVPIVPQRRIQYGRIDRELSRELFIRHALVEGDWRTHHKFFHRNRKLLAEVEELETRMRRRDLRVDDESLFEFYDQRIGPDVVSERHFDKWWKAARHQDPNLLDFDPEALLTQDTDALDTAAFPQHWRYGSFELPLTYEFSPVAPGGVPDPSDGVTAEVPVLFLNQLAEAPFRWQIPGLRADLLTALIKSLPKQVRKNFVPAPDVARAAAAALAEDFDPQQDELEPSLELVLRRLKGHIIPPGSWNWEAVPPHLRMTFRIVDARGKVLGEGKDLSVLQEELAPATRRAIADSLGATPGTVKPAAKSAPRGVRATEQASGVGTKTRLSAATGERAEAMLLANGDVLAERSGLKGFAPSVVPQQVSRMVAGHTVTGYPAFVDEGETVGLRIFQSRAEQESAMRSGVIRLLALKIPSPQRYVLDHLNNTEKLTFSQNPHGSVASLIDDCTLAAIDKLVPPQLPWTREEFDALYELVRAELIDTVFSVTAVVEKILASTRRIQKALKGSTSLALVSAFNDIKSQLEQLVYPGFVARTGYAQLSQLPRYLSAIERRLEKLPTTVSRDALQMAAVQKLEDDYDDAVSALRPGSRTPGVLEHVRWMIEELRVSFFAQELGTAYTVSEKRIRTALNEALSR</sequence>
<dbReference type="EMBL" id="ANPE02000188">
    <property type="protein sequence ID" value="EMY33284.1"/>
    <property type="molecule type" value="Genomic_DNA"/>
</dbReference>
<dbReference type="NCBIfam" id="NF008348">
    <property type="entry name" value="PRK11131.1"/>
    <property type="match status" value="1"/>
</dbReference>
<dbReference type="CDD" id="cd18791">
    <property type="entry name" value="SF2_C_RHA"/>
    <property type="match status" value="1"/>
</dbReference>
<evidence type="ECO:0000256" key="6">
    <source>
        <dbReference type="SAM" id="MobiDB-lite"/>
    </source>
</evidence>
<dbReference type="InterPro" id="IPR010222">
    <property type="entry name" value="RNA_helicase_HrpA"/>
</dbReference>
<reference evidence="9 10" key="1">
    <citation type="journal article" date="2013" name="Genome Announc.">
        <title>Draft Genome Sequence of Arthrobacter crystallopoietes Strain BAB-32, Revealing Genes for Bioremediation.</title>
        <authorList>
            <person name="Joshi M.N."/>
            <person name="Pandit A.S."/>
            <person name="Sharma A."/>
            <person name="Pandya R.V."/>
            <person name="Desai S.M."/>
            <person name="Saxena A.K."/>
            <person name="Bagatharia S.B."/>
        </authorList>
    </citation>
    <scope>NUCLEOTIDE SEQUENCE [LARGE SCALE GENOMIC DNA]</scope>
    <source>
        <strain evidence="9 10">BAB-32</strain>
    </source>
</reference>
<dbReference type="Pfam" id="PF00271">
    <property type="entry name" value="Helicase_C"/>
    <property type="match status" value="1"/>
</dbReference>
<evidence type="ECO:0000313" key="9">
    <source>
        <dbReference type="EMBL" id="EMY33284.1"/>
    </source>
</evidence>
<dbReference type="SMART" id="SM00487">
    <property type="entry name" value="DEXDc"/>
    <property type="match status" value="1"/>
</dbReference>
<dbReference type="Pfam" id="PF11898">
    <property type="entry name" value="DUF3418"/>
    <property type="match status" value="1"/>
</dbReference>
<dbReference type="PROSITE" id="PS00690">
    <property type="entry name" value="DEAH_ATP_HELICASE"/>
    <property type="match status" value="1"/>
</dbReference>
<feature type="region of interest" description="Disordered" evidence="6">
    <location>
        <begin position="996"/>
        <end position="1023"/>
    </location>
</feature>
<keyword evidence="5" id="KW-0067">ATP-binding</keyword>
<dbReference type="GO" id="GO:0005524">
    <property type="term" value="F:ATP binding"/>
    <property type="evidence" value="ECO:0007669"/>
    <property type="project" value="UniProtKB-KW"/>
</dbReference>
<evidence type="ECO:0000259" key="7">
    <source>
        <dbReference type="PROSITE" id="PS51192"/>
    </source>
</evidence>
<dbReference type="PANTHER" id="PTHR18934:SF99">
    <property type="entry name" value="ATP-DEPENDENT RNA HELICASE DHX37-RELATED"/>
    <property type="match status" value="1"/>
</dbReference>
<dbReference type="GO" id="GO:0003724">
    <property type="term" value="F:RNA helicase activity"/>
    <property type="evidence" value="ECO:0007669"/>
    <property type="project" value="InterPro"/>
</dbReference>
<evidence type="ECO:0000256" key="4">
    <source>
        <dbReference type="ARBA" id="ARBA00022806"/>
    </source>
</evidence>
<accession>N1UZU7</accession>
<dbReference type="Gene3D" id="1.20.120.1080">
    <property type="match status" value="1"/>
</dbReference>
<dbReference type="SUPFAM" id="SSF52540">
    <property type="entry name" value="P-loop containing nucleoside triphosphate hydrolases"/>
    <property type="match status" value="1"/>
</dbReference>
<protein>
    <submittedName>
        <fullName evidence="9">ATP-dependent helicase HrpA</fullName>
    </submittedName>
</protein>